<comment type="caution">
    <text evidence="1">The sequence shown here is derived from an EMBL/GenBank/DDBJ whole genome shotgun (WGS) entry which is preliminary data.</text>
</comment>
<evidence type="ECO:0000313" key="1">
    <source>
        <dbReference type="EMBL" id="OUC43463.1"/>
    </source>
</evidence>
<sequence>MYQVYVLDSLNFGMFLVSNLGTTCANCQHCTSWKFVFFVLSVFSIRIRENFFYSTVQRPRCISFNYFESESLCCLPTARPVVFNGGATAHFGGWCFSTNGYFRKEPIFIAKLGNCRFLNK</sequence>
<evidence type="ECO:0000313" key="2">
    <source>
        <dbReference type="Proteomes" id="UP000243006"/>
    </source>
</evidence>
<dbReference type="AlphaFoldDB" id="A0A1Y3EE79"/>
<protein>
    <submittedName>
        <fullName evidence="1">Uncharacterized protein</fullName>
    </submittedName>
</protein>
<gene>
    <name evidence="1" type="ORF">D917_02513</name>
</gene>
<name>A0A1Y3EE79_9BILA</name>
<accession>A0A1Y3EE79</accession>
<organism evidence="1 2">
    <name type="scientific">Trichinella nativa</name>
    <dbReference type="NCBI Taxonomy" id="6335"/>
    <lineage>
        <taxon>Eukaryota</taxon>
        <taxon>Metazoa</taxon>
        <taxon>Ecdysozoa</taxon>
        <taxon>Nematoda</taxon>
        <taxon>Enoplea</taxon>
        <taxon>Dorylaimia</taxon>
        <taxon>Trichinellida</taxon>
        <taxon>Trichinellidae</taxon>
        <taxon>Trichinella</taxon>
    </lineage>
</organism>
<dbReference type="EMBL" id="LVZM01014793">
    <property type="protein sequence ID" value="OUC43463.1"/>
    <property type="molecule type" value="Genomic_DNA"/>
</dbReference>
<reference evidence="1 2" key="1">
    <citation type="submission" date="2015-04" db="EMBL/GenBank/DDBJ databases">
        <title>Draft genome of the roundworm Trichinella nativa.</title>
        <authorList>
            <person name="Mitreva M."/>
        </authorList>
    </citation>
    <scope>NUCLEOTIDE SEQUENCE [LARGE SCALE GENOMIC DNA]</scope>
    <source>
        <strain evidence="1 2">ISS45</strain>
    </source>
</reference>
<dbReference type="Proteomes" id="UP000243006">
    <property type="component" value="Unassembled WGS sequence"/>
</dbReference>
<proteinExistence type="predicted"/>